<organism evidence="5 6">
    <name type="scientific">Pseudonocardia eucalypti</name>
    <dbReference type="NCBI Taxonomy" id="648755"/>
    <lineage>
        <taxon>Bacteria</taxon>
        <taxon>Bacillati</taxon>
        <taxon>Actinomycetota</taxon>
        <taxon>Actinomycetes</taxon>
        <taxon>Pseudonocardiales</taxon>
        <taxon>Pseudonocardiaceae</taxon>
        <taxon>Pseudonocardia</taxon>
    </lineage>
</organism>
<dbReference type="InterPro" id="IPR001647">
    <property type="entry name" value="HTH_TetR"/>
</dbReference>
<dbReference type="Gene3D" id="1.10.10.60">
    <property type="entry name" value="Homeodomain-like"/>
    <property type="match status" value="1"/>
</dbReference>
<accession>A0ABP9PYX5</accession>
<dbReference type="Gene3D" id="1.10.357.10">
    <property type="entry name" value="Tetracycline Repressor, domain 2"/>
    <property type="match status" value="1"/>
</dbReference>
<evidence type="ECO:0000256" key="3">
    <source>
        <dbReference type="SAM" id="Phobius"/>
    </source>
</evidence>
<dbReference type="PANTHER" id="PTHR30055:SF223">
    <property type="entry name" value="HTH-TYPE TRANSCRIPTIONAL REGULATOR UIDR"/>
    <property type="match status" value="1"/>
</dbReference>
<dbReference type="InterPro" id="IPR050109">
    <property type="entry name" value="HTH-type_TetR-like_transc_reg"/>
</dbReference>
<dbReference type="PANTHER" id="PTHR30055">
    <property type="entry name" value="HTH-TYPE TRANSCRIPTIONAL REGULATOR RUTR"/>
    <property type="match status" value="1"/>
</dbReference>
<dbReference type="Proteomes" id="UP001428817">
    <property type="component" value="Unassembled WGS sequence"/>
</dbReference>
<name>A0ABP9PYX5_9PSEU</name>
<protein>
    <recommendedName>
        <fullName evidence="4">HTH tetR-type domain-containing protein</fullName>
    </recommendedName>
</protein>
<dbReference type="InterPro" id="IPR009057">
    <property type="entry name" value="Homeodomain-like_sf"/>
</dbReference>
<keyword evidence="3" id="KW-0812">Transmembrane</keyword>
<gene>
    <name evidence="5" type="ORF">GCM10023321_26610</name>
</gene>
<dbReference type="PROSITE" id="PS50977">
    <property type="entry name" value="HTH_TETR_2"/>
    <property type="match status" value="1"/>
</dbReference>
<dbReference type="SUPFAM" id="SSF46689">
    <property type="entry name" value="Homeodomain-like"/>
    <property type="match status" value="1"/>
</dbReference>
<evidence type="ECO:0000313" key="5">
    <source>
        <dbReference type="EMBL" id="GAA5154561.1"/>
    </source>
</evidence>
<evidence type="ECO:0000259" key="4">
    <source>
        <dbReference type="PROSITE" id="PS50977"/>
    </source>
</evidence>
<keyword evidence="1 2" id="KW-0238">DNA-binding</keyword>
<feature type="domain" description="HTH tetR-type" evidence="4">
    <location>
        <begin position="12"/>
        <end position="72"/>
    </location>
</feature>
<evidence type="ECO:0000256" key="1">
    <source>
        <dbReference type="ARBA" id="ARBA00023125"/>
    </source>
</evidence>
<keyword evidence="3" id="KW-0472">Membrane</keyword>
<evidence type="ECO:0000256" key="2">
    <source>
        <dbReference type="PROSITE-ProRule" id="PRU00335"/>
    </source>
</evidence>
<dbReference type="Pfam" id="PF00440">
    <property type="entry name" value="TetR_N"/>
    <property type="match status" value="1"/>
</dbReference>
<dbReference type="EMBL" id="BAABJP010000008">
    <property type="protein sequence ID" value="GAA5154561.1"/>
    <property type="molecule type" value="Genomic_DNA"/>
</dbReference>
<evidence type="ECO:0000313" key="6">
    <source>
        <dbReference type="Proteomes" id="UP001428817"/>
    </source>
</evidence>
<keyword evidence="3" id="KW-1133">Transmembrane helix</keyword>
<dbReference type="PRINTS" id="PR00455">
    <property type="entry name" value="HTHTETR"/>
</dbReference>
<feature type="transmembrane region" description="Helical" evidence="3">
    <location>
        <begin position="162"/>
        <end position="182"/>
    </location>
</feature>
<comment type="caution">
    <text evidence="5">The sequence shown here is derived from an EMBL/GenBank/DDBJ whole genome shotgun (WGS) entry which is preliminary data.</text>
</comment>
<proteinExistence type="predicted"/>
<dbReference type="RefSeq" id="WP_185061551.1">
    <property type="nucleotide sequence ID" value="NZ_BAABJP010000008.1"/>
</dbReference>
<sequence>MTAERASRRSSDELRELLLETARREYAEKGYAGASNRDVVRAAGVTSSVLYRHFPSKADLFAEAVLAPFVRGFEQNGLDWLDQLAEPLDDEALMRQFIRDIYLNIREHRNVLEPLMLGPGELSTAAVAQLKAVVERLFKQLRFMTELEARRRGWFSEEGADMVIRMLVGMVMGISAFGWLILPDGEDESDPEAVIDNMVKIGLWGIARHPPADRGDGPR</sequence>
<keyword evidence="6" id="KW-1185">Reference proteome</keyword>
<reference evidence="6" key="1">
    <citation type="journal article" date="2019" name="Int. J. Syst. Evol. Microbiol.">
        <title>The Global Catalogue of Microorganisms (GCM) 10K type strain sequencing project: providing services to taxonomists for standard genome sequencing and annotation.</title>
        <authorList>
            <consortium name="The Broad Institute Genomics Platform"/>
            <consortium name="The Broad Institute Genome Sequencing Center for Infectious Disease"/>
            <person name="Wu L."/>
            <person name="Ma J."/>
        </authorList>
    </citation>
    <scope>NUCLEOTIDE SEQUENCE [LARGE SCALE GENOMIC DNA]</scope>
    <source>
        <strain evidence="6">JCM 18303</strain>
    </source>
</reference>
<feature type="DNA-binding region" description="H-T-H motif" evidence="2">
    <location>
        <begin position="35"/>
        <end position="54"/>
    </location>
</feature>